<dbReference type="InterPro" id="IPR012792">
    <property type="entry name" value="3-oxoacid_CoA-transf_A"/>
</dbReference>
<dbReference type="NCBIfam" id="TIGR02429">
    <property type="entry name" value="pcaI_scoA_fam"/>
    <property type="match status" value="1"/>
</dbReference>
<evidence type="ECO:0000313" key="3">
    <source>
        <dbReference type="EMBL" id="MDQ0326416.1"/>
    </source>
</evidence>
<dbReference type="GO" id="GO:0008775">
    <property type="term" value="F:acetate CoA-transferase activity"/>
    <property type="evidence" value="ECO:0007669"/>
    <property type="project" value="UniProtKB-EC"/>
</dbReference>
<evidence type="ECO:0000256" key="1">
    <source>
        <dbReference type="ARBA" id="ARBA00005612"/>
    </source>
</evidence>
<accession>A0ABU0C7C7</accession>
<dbReference type="PANTHER" id="PTHR13707:SF60">
    <property type="entry name" value="ACETATE COA-TRANSFERASE SUBUNIT ALPHA"/>
    <property type="match status" value="1"/>
</dbReference>
<evidence type="ECO:0000313" key="4">
    <source>
        <dbReference type="Proteomes" id="UP001230253"/>
    </source>
</evidence>
<dbReference type="EC" id="2.8.3.9" evidence="3"/>
<comment type="similarity">
    <text evidence="1">Belongs to the 3-oxoacid CoA-transferase subunit A family.</text>
</comment>
<dbReference type="Gene3D" id="3.40.1080.10">
    <property type="entry name" value="Glutaconate Coenzyme A-transferase"/>
    <property type="match status" value="1"/>
</dbReference>
<dbReference type="PROSITE" id="PS01273">
    <property type="entry name" value="COA_TRANSF_1"/>
    <property type="match status" value="1"/>
</dbReference>
<organism evidence="3 4">
    <name type="scientific">Rhodopseudomonas julia</name>
    <dbReference type="NCBI Taxonomy" id="200617"/>
    <lineage>
        <taxon>Bacteria</taxon>
        <taxon>Pseudomonadati</taxon>
        <taxon>Pseudomonadota</taxon>
        <taxon>Alphaproteobacteria</taxon>
        <taxon>Hyphomicrobiales</taxon>
        <taxon>Nitrobacteraceae</taxon>
        <taxon>Rhodopseudomonas</taxon>
    </lineage>
</organism>
<comment type="caution">
    <text evidence="3">The sequence shown here is derived from an EMBL/GenBank/DDBJ whole genome shotgun (WGS) entry which is preliminary data.</text>
</comment>
<dbReference type="GO" id="GO:0047371">
    <property type="term" value="F:butyrate-acetoacetate CoA-transferase activity"/>
    <property type="evidence" value="ECO:0007669"/>
    <property type="project" value="UniProtKB-EC"/>
</dbReference>
<dbReference type="EMBL" id="JAUSUK010000002">
    <property type="protein sequence ID" value="MDQ0326416.1"/>
    <property type="molecule type" value="Genomic_DNA"/>
</dbReference>
<evidence type="ECO:0000256" key="2">
    <source>
        <dbReference type="ARBA" id="ARBA00022679"/>
    </source>
</evidence>
<sequence length="220" mass="23051">MCEVICVDDAVERIEDGAVVMIGGFMGSGTPPRLIDALVRQKKSDLTIISNDTAKPGIGIGKLIDAGLVRKVVTSHIGTNPVTQKLMIAEELDVELVPQGTLAERIRAGGFGLGGVLTRTGVGTLAAEGETTLEVDGETYVLAKPLRADVALINAKLTDYLGNLTYALTARNFNPLMAMAADKVFAEAEAIVPVGTLAPDVIATPHVLVDYLVSKEACHG</sequence>
<dbReference type="SMART" id="SM00882">
    <property type="entry name" value="CoA_trans"/>
    <property type="match status" value="1"/>
</dbReference>
<reference evidence="3 4" key="1">
    <citation type="submission" date="2023-07" db="EMBL/GenBank/DDBJ databases">
        <title>Genomic Encyclopedia of Type Strains, Phase IV (KMG-IV): sequencing the most valuable type-strain genomes for metagenomic binning, comparative biology and taxonomic classification.</title>
        <authorList>
            <person name="Goeker M."/>
        </authorList>
    </citation>
    <scope>NUCLEOTIDE SEQUENCE [LARGE SCALE GENOMIC DNA]</scope>
    <source>
        <strain evidence="3 4">DSM 11549</strain>
    </source>
</reference>
<protein>
    <submittedName>
        <fullName evidence="3">Acetate CoA/acetoacetate CoA-transferase alpha subunit</fullName>
        <ecNumber evidence="3">2.8.3.8</ecNumber>
        <ecNumber evidence="3">2.8.3.9</ecNumber>
    </submittedName>
</protein>
<proteinExistence type="inferred from homology"/>
<dbReference type="InterPro" id="IPR037171">
    <property type="entry name" value="NagB/RpiA_transferase-like"/>
</dbReference>
<dbReference type="Proteomes" id="UP001230253">
    <property type="component" value="Unassembled WGS sequence"/>
</dbReference>
<dbReference type="InterPro" id="IPR004165">
    <property type="entry name" value="CoA_trans_fam_I"/>
</dbReference>
<keyword evidence="4" id="KW-1185">Reference proteome</keyword>
<dbReference type="Pfam" id="PF01144">
    <property type="entry name" value="CoA_trans"/>
    <property type="match status" value="1"/>
</dbReference>
<dbReference type="InterPro" id="IPR004163">
    <property type="entry name" value="CoA_transf_BS"/>
</dbReference>
<dbReference type="EC" id="2.8.3.8" evidence="3"/>
<name>A0ABU0C7C7_9BRAD</name>
<dbReference type="SUPFAM" id="SSF100950">
    <property type="entry name" value="NagB/RpiA/CoA transferase-like"/>
    <property type="match status" value="1"/>
</dbReference>
<dbReference type="RefSeq" id="WP_307154600.1">
    <property type="nucleotide sequence ID" value="NZ_JAUSUK010000002.1"/>
</dbReference>
<dbReference type="PANTHER" id="PTHR13707">
    <property type="entry name" value="KETOACID-COENZYME A TRANSFERASE"/>
    <property type="match status" value="1"/>
</dbReference>
<keyword evidence="2 3" id="KW-0808">Transferase</keyword>
<gene>
    <name evidence="3" type="ORF">J2R99_002285</name>
</gene>